<organism evidence="2 3">
    <name type="scientific">Trichonephila clavata</name>
    <name type="common">Joro spider</name>
    <name type="synonym">Nephila clavata</name>
    <dbReference type="NCBI Taxonomy" id="2740835"/>
    <lineage>
        <taxon>Eukaryota</taxon>
        <taxon>Metazoa</taxon>
        <taxon>Ecdysozoa</taxon>
        <taxon>Arthropoda</taxon>
        <taxon>Chelicerata</taxon>
        <taxon>Arachnida</taxon>
        <taxon>Araneae</taxon>
        <taxon>Araneomorphae</taxon>
        <taxon>Entelegynae</taxon>
        <taxon>Araneoidea</taxon>
        <taxon>Nephilidae</taxon>
        <taxon>Trichonephila</taxon>
    </lineage>
</organism>
<name>A0A8X6KNU3_TRICU</name>
<feature type="transmembrane region" description="Helical" evidence="1">
    <location>
        <begin position="56"/>
        <end position="77"/>
    </location>
</feature>
<dbReference type="AlphaFoldDB" id="A0A8X6KNU3"/>
<evidence type="ECO:0000313" key="2">
    <source>
        <dbReference type="EMBL" id="GFQ81635.1"/>
    </source>
</evidence>
<evidence type="ECO:0000313" key="3">
    <source>
        <dbReference type="Proteomes" id="UP000887116"/>
    </source>
</evidence>
<evidence type="ECO:0000256" key="1">
    <source>
        <dbReference type="SAM" id="Phobius"/>
    </source>
</evidence>
<keyword evidence="3" id="KW-1185">Reference proteome</keyword>
<dbReference type="Proteomes" id="UP000887116">
    <property type="component" value="Unassembled WGS sequence"/>
</dbReference>
<comment type="caution">
    <text evidence="2">The sequence shown here is derived from an EMBL/GenBank/DDBJ whole genome shotgun (WGS) entry which is preliminary data.</text>
</comment>
<dbReference type="OrthoDB" id="6434691at2759"/>
<accession>A0A8X6KNU3</accession>
<keyword evidence="1" id="KW-0812">Transmembrane</keyword>
<keyword evidence="1" id="KW-1133">Transmembrane helix</keyword>
<protein>
    <submittedName>
        <fullName evidence="2">Uncharacterized protein</fullName>
    </submittedName>
</protein>
<dbReference type="EMBL" id="BMAO01022390">
    <property type="protein sequence ID" value="GFQ81635.1"/>
    <property type="molecule type" value="Genomic_DNA"/>
</dbReference>
<sequence>MNGHTNGVTESRGKKSLVDIIASDTRCVWNKKVENTEMDKFRGVINKKYDLKLSKYPFYINGFITCLFCTSASSHLYTSLHAFLKVYLGINLLS</sequence>
<keyword evidence="1" id="KW-0472">Membrane</keyword>
<reference evidence="2" key="1">
    <citation type="submission" date="2020-07" db="EMBL/GenBank/DDBJ databases">
        <title>Multicomponent nature underlies the extraordinary mechanical properties of spider dragline silk.</title>
        <authorList>
            <person name="Kono N."/>
            <person name="Nakamura H."/>
            <person name="Mori M."/>
            <person name="Yoshida Y."/>
            <person name="Ohtoshi R."/>
            <person name="Malay A.D."/>
            <person name="Moran D.A.P."/>
            <person name="Tomita M."/>
            <person name="Numata K."/>
            <person name="Arakawa K."/>
        </authorList>
    </citation>
    <scope>NUCLEOTIDE SEQUENCE</scope>
</reference>
<proteinExistence type="predicted"/>
<gene>
    <name evidence="2" type="ORF">TNCT_664531</name>
</gene>